<dbReference type="PANTHER" id="PTHR12521:SF0">
    <property type="entry name" value="ADP-RIBOSE GLYCOHYDROLASE OARD1"/>
    <property type="match status" value="1"/>
</dbReference>
<dbReference type="SMART" id="SM00506">
    <property type="entry name" value="A1pp"/>
    <property type="match status" value="1"/>
</dbReference>
<dbReference type="InterPro" id="IPR050892">
    <property type="entry name" value="ADP-ribose_metab_enzymes"/>
</dbReference>
<proteinExistence type="predicted"/>
<accession>A0A2K8U6J2</accession>
<dbReference type="CDD" id="cd02901">
    <property type="entry name" value="Macro_Poa1p-like"/>
    <property type="match status" value="1"/>
</dbReference>
<evidence type="ECO:0000313" key="3">
    <source>
        <dbReference type="EMBL" id="AUB81210.1"/>
    </source>
</evidence>
<reference evidence="3 4" key="1">
    <citation type="submission" date="2017-03" db="EMBL/GenBank/DDBJ databases">
        <title>Complete genome sequence of Candidatus 'Thiodictyon syntrophicum' sp. nov. strain Cad16T, a photolithoautotroph purple sulfur bacterium isolated from an alpine meromictic lake.</title>
        <authorList>
            <person name="Luedin S.M."/>
            <person name="Pothier J.F."/>
            <person name="Danza F."/>
            <person name="Storelli N."/>
            <person name="Wittwer M."/>
            <person name="Tonolla M."/>
        </authorList>
    </citation>
    <scope>NUCLEOTIDE SEQUENCE [LARGE SCALE GENOMIC DNA]</scope>
    <source>
        <strain evidence="3 4">Cad16T</strain>
    </source>
</reference>
<dbReference type="InterPro" id="IPR002589">
    <property type="entry name" value="Macro_dom"/>
</dbReference>
<dbReference type="AlphaFoldDB" id="A0A2K8U6J2"/>
<organism evidence="3 4">
    <name type="scientific">Candidatus Thiodictyon syntrophicum</name>
    <dbReference type="NCBI Taxonomy" id="1166950"/>
    <lineage>
        <taxon>Bacteria</taxon>
        <taxon>Pseudomonadati</taxon>
        <taxon>Pseudomonadota</taxon>
        <taxon>Gammaproteobacteria</taxon>
        <taxon>Chromatiales</taxon>
        <taxon>Chromatiaceae</taxon>
        <taxon>Thiodictyon</taxon>
    </lineage>
</organism>
<dbReference type="OrthoDB" id="9780211at2"/>
<protein>
    <submittedName>
        <fullName evidence="3">Appr-1-p processing protein</fullName>
    </submittedName>
</protein>
<evidence type="ECO:0000313" key="4">
    <source>
        <dbReference type="Proteomes" id="UP000232638"/>
    </source>
</evidence>
<comment type="catalytic activity">
    <reaction evidence="1">
        <text>an N-(ADP-alpha-D-ribosyl)-thymidine in DNA + H2O = a thymidine in DNA + ADP-D-ribose</text>
        <dbReference type="Rhea" id="RHEA:71655"/>
        <dbReference type="Rhea" id="RHEA-COMP:13556"/>
        <dbReference type="Rhea" id="RHEA-COMP:18051"/>
        <dbReference type="ChEBI" id="CHEBI:15377"/>
        <dbReference type="ChEBI" id="CHEBI:57967"/>
        <dbReference type="ChEBI" id="CHEBI:137386"/>
        <dbReference type="ChEBI" id="CHEBI:191199"/>
    </reaction>
    <physiologicalReaction direction="left-to-right" evidence="1">
        <dbReference type="Rhea" id="RHEA:71656"/>
    </physiologicalReaction>
</comment>
<feature type="domain" description="Macro" evidence="2">
    <location>
        <begin position="1"/>
        <end position="155"/>
    </location>
</feature>
<dbReference type="Gene3D" id="3.40.220.10">
    <property type="entry name" value="Leucine Aminopeptidase, subunit E, domain 1"/>
    <property type="match status" value="1"/>
</dbReference>
<gene>
    <name evidence="3" type="ORF">THSYN_09770</name>
</gene>
<dbReference type="RefSeq" id="WP_100918987.1">
    <property type="nucleotide sequence ID" value="NZ_CP020370.1"/>
</dbReference>
<evidence type="ECO:0000259" key="2">
    <source>
        <dbReference type="PROSITE" id="PS51154"/>
    </source>
</evidence>
<dbReference type="GO" id="GO:0140291">
    <property type="term" value="P:peptidyl-glutamate ADP-deribosylation"/>
    <property type="evidence" value="ECO:0007669"/>
    <property type="project" value="TreeGrafter"/>
</dbReference>
<dbReference type="Proteomes" id="UP000232638">
    <property type="component" value="Chromosome"/>
</dbReference>
<sequence>MIHYTKGNLLDADVEAVVNTVNTVGVMGKGIALMFKERFPQNFSAYAAVCKDKKLAPGGIFVTERTDLLGPRWVINFATKGHWRHPSKMEWIDTGLADLRRFIREHGVKSIAVPPLGAGNGKLDWSEVKPRIEAALGDLTEVDVIVYEPTSQYQNVAKRSGVEKLTPARALIAELVRRYWILGIECSLLEIQKLAWFLERNIEIYALDDPLDLRFEANKYGPYARRLHHLINGLDGSYLHCHKRLADAGSLDVIWFEDSKKEYIKVYLDGPEAKPYRAAFHETTALIDGFETPLGLELLATTDWLIDREGCPATVEGILDGLKHWPGGGPEAGPRKLKLFDERLIRLALERRSQWDQGKFQTVR</sequence>
<dbReference type="EMBL" id="CP020370">
    <property type="protein sequence ID" value="AUB81210.1"/>
    <property type="molecule type" value="Genomic_DNA"/>
</dbReference>
<keyword evidence="4" id="KW-1185">Reference proteome</keyword>
<dbReference type="KEGG" id="tsy:THSYN_09770"/>
<name>A0A2K8U6J2_9GAMM</name>
<dbReference type="InterPro" id="IPR043472">
    <property type="entry name" value="Macro_dom-like"/>
</dbReference>
<dbReference type="PROSITE" id="PS51154">
    <property type="entry name" value="MACRO"/>
    <property type="match status" value="1"/>
</dbReference>
<dbReference type="Pfam" id="PF01661">
    <property type="entry name" value="Macro"/>
    <property type="match status" value="1"/>
</dbReference>
<dbReference type="SUPFAM" id="SSF52949">
    <property type="entry name" value="Macro domain-like"/>
    <property type="match status" value="1"/>
</dbReference>
<dbReference type="PANTHER" id="PTHR12521">
    <property type="entry name" value="PROTEIN C6ORF130"/>
    <property type="match status" value="1"/>
</dbReference>
<evidence type="ECO:0000256" key="1">
    <source>
        <dbReference type="ARBA" id="ARBA00035885"/>
    </source>
</evidence>